<dbReference type="RefSeq" id="WP_052093961.1">
    <property type="nucleotide sequence ID" value="NZ_JADFAB010000019.1"/>
</dbReference>
<evidence type="ECO:0000256" key="1">
    <source>
        <dbReference type="SAM" id="SignalP"/>
    </source>
</evidence>
<organism evidence="2 3">
    <name type="scientific">Methylophaga thiooxydans</name>
    <dbReference type="NCBI Taxonomy" id="392484"/>
    <lineage>
        <taxon>Bacteria</taxon>
        <taxon>Pseudomonadati</taxon>
        <taxon>Pseudomonadota</taxon>
        <taxon>Gammaproteobacteria</taxon>
        <taxon>Thiotrichales</taxon>
        <taxon>Piscirickettsiaceae</taxon>
        <taxon>Methylophaga</taxon>
    </lineage>
</organism>
<dbReference type="SUPFAM" id="SSF63829">
    <property type="entry name" value="Calcium-dependent phosphotriesterase"/>
    <property type="match status" value="1"/>
</dbReference>
<dbReference type="InterPro" id="IPR013211">
    <property type="entry name" value="LVIVD"/>
</dbReference>
<sequence>MKFLPVIVAFCLISTSAMAGPKLKPIWKTTPDLKGPESVIYHPGSDSLFVSNVNGSPDAFDGNGFISQLSVDGKILSLHWLDDLNAPKGLALNGDYLYVADINELVVIDVANKKIVQRYQAEGAKFLNDVAIDKRGNVYVSDMMTNRIYRLAADEFTLWFVDPALESPNGLLVEHESLIVGSWGNMTGDGFATDVPGHLKKIDLNTLEISSLGDKTPIGNLDGVEADGMGNYLVTDWMSGRLMLVSPNGSSETLIEFEQGSADHTVMPENDLVIVPMMLQNNVLAFRMIR</sequence>
<evidence type="ECO:0000313" key="3">
    <source>
        <dbReference type="Proteomes" id="UP000029999"/>
    </source>
</evidence>
<dbReference type="AlphaFoldDB" id="A0A0A0BHD9"/>
<reference evidence="2 3" key="1">
    <citation type="submission" date="2014-09" db="EMBL/GenBank/DDBJ databases">
        <authorList>
            <person name="Grob C."/>
            <person name="Taubert M."/>
            <person name="Howat A.M."/>
            <person name="Burns O.J."/>
            <person name="Dixon J.L."/>
            <person name="Chen Y."/>
            <person name="Murrell J.C."/>
        </authorList>
    </citation>
    <scope>NUCLEOTIDE SEQUENCE [LARGE SCALE GENOMIC DNA]</scope>
    <source>
        <strain evidence="2">L4</strain>
    </source>
</reference>
<dbReference type="STRING" id="392484.LP43_0966"/>
<feature type="chain" id="PRO_5001967233" evidence="1">
    <location>
        <begin position="20"/>
        <end position="290"/>
    </location>
</feature>
<dbReference type="Pfam" id="PF08309">
    <property type="entry name" value="LVIVD"/>
    <property type="match status" value="1"/>
</dbReference>
<evidence type="ECO:0000313" key="2">
    <source>
        <dbReference type="EMBL" id="KGM07356.1"/>
    </source>
</evidence>
<protein>
    <submittedName>
        <fullName evidence="2">Putative periplasmic ATP/GTP-binding protein</fullName>
    </submittedName>
</protein>
<dbReference type="Gene3D" id="2.120.10.30">
    <property type="entry name" value="TolB, C-terminal domain"/>
    <property type="match status" value="1"/>
</dbReference>
<feature type="signal peptide" evidence="1">
    <location>
        <begin position="1"/>
        <end position="19"/>
    </location>
</feature>
<dbReference type="Proteomes" id="UP000029999">
    <property type="component" value="Unassembled WGS sequence"/>
</dbReference>
<gene>
    <name evidence="2" type="ORF">LP43_0966</name>
</gene>
<accession>A0A0A0BHD9</accession>
<comment type="caution">
    <text evidence="2">The sequence shown here is derived from an EMBL/GenBank/DDBJ whole genome shotgun (WGS) entry which is preliminary data.</text>
</comment>
<proteinExistence type="predicted"/>
<keyword evidence="1" id="KW-0732">Signal</keyword>
<dbReference type="EMBL" id="JRQD01000002">
    <property type="protein sequence ID" value="KGM07356.1"/>
    <property type="molecule type" value="Genomic_DNA"/>
</dbReference>
<name>A0A0A0BHD9_9GAMM</name>
<dbReference type="InterPro" id="IPR011042">
    <property type="entry name" value="6-blade_b-propeller_TolB-like"/>
</dbReference>